<dbReference type="GO" id="GO:0055085">
    <property type="term" value="P:transmembrane transport"/>
    <property type="evidence" value="ECO:0007669"/>
    <property type="project" value="InterPro"/>
</dbReference>
<dbReference type="InterPro" id="IPR000515">
    <property type="entry name" value="MetI-like"/>
</dbReference>
<evidence type="ECO:0000256" key="1">
    <source>
        <dbReference type="ARBA" id="ARBA00004651"/>
    </source>
</evidence>
<sequence length="288" mass="31840">MTIKKRWIVIFLFPGILLFSFVYLASIVNVFGTSFTTWRITQAISFNGVGNYFTLFVSDKFQKALGNSLIWIILQSTVHVAIGIVFALITSRKKWYSTFSKTVFMLPNILSSAALGMLFYNVFNPMYGPVNKIIQFFGNKNFNVNWYANADTAFFAVTMTWLPFAAIIAILAAAELAAISDDIFEAAVIDGASEFQINWRIKLPLLKNAIGTGTILAATSMLQKMDILIMTSNGGPGNQTMNLPLLIYLTAMQDNNFGLANACGVILILIGLASIGIINKIYRMNETV</sequence>
<dbReference type="EMBL" id="CP001841">
    <property type="protein sequence ID" value="AEF81350.1"/>
    <property type="molecule type" value="Genomic_DNA"/>
</dbReference>
<evidence type="ECO:0000259" key="8">
    <source>
        <dbReference type="PROSITE" id="PS50928"/>
    </source>
</evidence>
<dbReference type="OrthoDB" id="152280at2"/>
<dbReference type="SUPFAM" id="SSF161098">
    <property type="entry name" value="MetI-like"/>
    <property type="match status" value="1"/>
</dbReference>
<keyword evidence="5 7" id="KW-1133">Transmembrane helix</keyword>
<dbReference type="Proteomes" id="UP000009222">
    <property type="component" value="Chromosome"/>
</dbReference>
<dbReference type="PROSITE" id="PS50928">
    <property type="entry name" value="ABC_TM1"/>
    <property type="match status" value="1"/>
</dbReference>
<evidence type="ECO:0000256" key="4">
    <source>
        <dbReference type="ARBA" id="ARBA00022692"/>
    </source>
</evidence>
<dbReference type="STRING" id="545695.TREAZ_3611"/>
<gene>
    <name evidence="9" type="ordered locus">TREAZ_3611</name>
</gene>
<evidence type="ECO:0000256" key="7">
    <source>
        <dbReference type="RuleBase" id="RU363032"/>
    </source>
</evidence>
<dbReference type="PANTHER" id="PTHR43227:SF11">
    <property type="entry name" value="BLL4140 PROTEIN"/>
    <property type="match status" value="1"/>
</dbReference>
<feature type="transmembrane region" description="Helical" evidence="7">
    <location>
        <begin position="102"/>
        <end position="123"/>
    </location>
</feature>
<accession>F5Y6U8</accession>
<evidence type="ECO:0000313" key="10">
    <source>
        <dbReference type="Proteomes" id="UP000009222"/>
    </source>
</evidence>
<name>F5Y6U8_LEAAZ</name>
<feature type="transmembrane region" description="Helical" evidence="7">
    <location>
        <begin position="7"/>
        <end position="28"/>
    </location>
</feature>
<dbReference type="InParanoid" id="F5Y6U8"/>
<evidence type="ECO:0000313" key="9">
    <source>
        <dbReference type="EMBL" id="AEF81350.1"/>
    </source>
</evidence>
<dbReference type="AlphaFoldDB" id="F5Y6U8"/>
<dbReference type="KEGG" id="taz:TREAZ_3611"/>
<dbReference type="GO" id="GO:0005886">
    <property type="term" value="C:plasma membrane"/>
    <property type="evidence" value="ECO:0007669"/>
    <property type="project" value="UniProtKB-SubCell"/>
</dbReference>
<feature type="domain" description="ABC transmembrane type-1" evidence="8">
    <location>
        <begin position="65"/>
        <end position="278"/>
    </location>
</feature>
<protein>
    <submittedName>
        <fullName evidence="9">Putative binding-protein-dependent transport systems inner membrane component</fullName>
    </submittedName>
</protein>
<reference evidence="10" key="1">
    <citation type="submission" date="2009-12" db="EMBL/GenBank/DDBJ databases">
        <title>Complete sequence of Treponema azotonutricium strain ZAS-9.</title>
        <authorList>
            <person name="Tetu S.G."/>
            <person name="Matson E."/>
            <person name="Ren Q."/>
            <person name="Seshadri R."/>
            <person name="Elbourne L."/>
            <person name="Hassan K.A."/>
            <person name="Durkin A."/>
            <person name="Radune D."/>
            <person name="Mohamoud Y."/>
            <person name="Shay R."/>
            <person name="Jin S."/>
            <person name="Zhang X."/>
            <person name="Lucey K."/>
            <person name="Ballor N.R."/>
            <person name="Ottesen E."/>
            <person name="Rosenthal R."/>
            <person name="Allen A."/>
            <person name="Leadbetter J.R."/>
            <person name="Paulsen I.T."/>
        </authorList>
    </citation>
    <scope>NUCLEOTIDE SEQUENCE [LARGE SCALE GENOMIC DNA]</scope>
    <source>
        <strain evidence="10">ATCC BAA-888 / DSM 13862 / ZAS-9</strain>
    </source>
</reference>
<dbReference type="RefSeq" id="WP_015711969.1">
    <property type="nucleotide sequence ID" value="NC_015577.1"/>
</dbReference>
<keyword evidence="4 7" id="KW-0812">Transmembrane</keyword>
<evidence type="ECO:0000256" key="3">
    <source>
        <dbReference type="ARBA" id="ARBA00022475"/>
    </source>
</evidence>
<feature type="transmembrane region" description="Helical" evidence="7">
    <location>
        <begin position="257"/>
        <end position="278"/>
    </location>
</feature>
<dbReference type="PANTHER" id="PTHR43227">
    <property type="entry name" value="BLL4140 PROTEIN"/>
    <property type="match status" value="1"/>
</dbReference>
<evidence type="ECO:0000256" key="6">
    <source>
        <dbReference type="ARBA" id="ARBA00023136"/>
    </source>
</evidence>
<comment type="subcellular location">
    <subcellularLocation>
        <location evidence="1 7">Cell membrane</location>
        <topology evidence="1 7">Multi-pass membrane protein</topology>
    </subcellularLocation>
</comment>
<comment type="similarity">
    <text evidence="7">Belongs to the binding-protein-dependent transport system permease family.</text>
</comment>
<dbReference type="InterPro" id="IPR050809">
    <property type="entry name" value="UgpAE/MalFG_permease"/>
</dbReference>
<dbReference type="Gene3D" id="1.10.3720.10">
    <property type="entry name" value="MetI-like"/>
    <property type="match status" value="1"/>
</dbReference>
<dbReference type="eggNOG" id="COG1175">
    <property type="taxonomic scope" value="Bacteria"/>
</dbReference>
<dbReference type="CDD" id="cd06261">
    <property type="entry name" value="TM_PBP2"/>
    <property type="match status" value="1"/>
</dbReference>
<proteinExistence type="inferred from homology"/>
<evidence type="ECO:0000256" key="2">
    <source>
        <dbReference type="ARBA" id="ARBA00022448"/>
    </source>
</evidence>
<feature type="transmembrane region" description="Helical" evidence="7">
    <location>
        <begin position="153"/>
        <end position="174"/>
    </location>
</feature>
<organism evidence="9 10">
    <name type="scientific">Leadbettera azotonutricia (strain ATCC BAA-888 / DSM 13862 / ZAS-9)</name>
    <name type="common">Treponema azotonutricium</name>
    <dbReference type="NCBI Taxonomy" id="545695"/>
    <lineage>
        <taxon>Bacteria</taxon>
        <taxon>Pseudomonadati</taxon>
        <taxon>Spirochaetota</taxon>
        <taxon>Spirochaetia</taxon>
        <taxon>Spirochaetales</taxon>
        <taxon>Breznakiellaceae</taxon>
        <taxon>Leadbettera</taxon>
    </lineage>
</organism>
<keyword evidence="3" id="KW-1003">Cell membrane</keyword>
<dbReference type="InterPro" id="IPR035906">
    <property type="entry name" value="MetI-like_sf"/>
</dbReference>
<keyword evidence="10" id="KW-1185">Reference proteome</keyword>
<dbReference type="HOGENOM" id="CLU_016047_0_0_12"/>
<reference evidence="9 10" key="2">
    <citation type="journal article" date="2011" name="ISME J.">
        <title>RNA-seq reveals cooperative metabolic interactions between two termite-gut spirochete species in co-culture.</title>
        <authorList>
            <person name="Rosenthal A.Z."/>
            <person name="Matson E.G."/>
            <person name="Eldar A."/>
            <person name="Leadbetter J.R."/>
        </authorList>
    </citation>
    <scope>NUCLEOTIDE SEQUENCE [LARGE SCALE GENOMIC DNA]</scope>
    <source>
        <strain evidence="10">ATCC BAA-888 / DSM 13862 / ZAS-9</strain>
    </source>
</reference>
<feature type="transmembrane region" description="Helical" evidence="7">
    <location>
        <begin position="69"/>
        <end position="90"/>
    </location>
</feature>
<keyword evidence="2 7" id="KW-0813">Transport</keyword>
<evidence type="ECO:0000256" key="5">
    <source>
        <dbReference type="ARBA" id="ARBA00022989"/>
    </source>
</evidence>
<keyword evidence="6 7" id="KW-0472">Membrane</keyword>
<dbReference type="Pfam" id="PF00528">
    <property type="entry name" value="BPD_transp_1"/>
    <property type="match status" value="1"/>
</dbReference>